<evidence type="ECO:0008006" key="9">
    <source>
        <dbReference type="Google" id="ProtNLM"/>
    </source>
</evidence>
<reference evidence="8" key="1">
    <citation type="journal article" date="2019" name="Int. J. Syst. Evol. Microbiol.">
        <title>The Global Catalogue of Microorganisms (GCM) 10K type strain sequencing project: providing services to taxonomists for standard genome sequencing and annotation.</title>
        <authorList>
            <consortium name="The Broad Institute Genomics Platform"/>
            <consortium name="The Broad Institute Genome Sequencing Center for Infectious Disease"/>
            <person name="Wu L."/>
            <person name="Ma J."/>
        </authorList>
    </citation>
    <scope>NUCLEOTIDE SEQUENCE [LARGE SCALE GENOMIC DNA]</scope>
    <source>
        <strain evidence="8">JCM 32105</strain>
    </source>
</reference>
<feature type="transmembrane region" description="Helical" evidence="6">
    <location>
        <begin position="46"/>
        <end position="67"/>
    </location>
</feature>
<feature type="transmembrane region" description="Helical" evidence="6">
    <location>
        <begin position="121"/>
        <end position="137"/>
    </location>
</feature>
<feature type="transmembrane region" description="Helical" evidence="6">
    <location>
        <begin position="183"/>
        <end position="200"/>
    </location>
</feature>
<dbReference type="EMBL" id="BAABFA010000009">
    <property type="protein sequence ID" value="GAA4463933.1"/>
    <property type="molecule type" value="Genomic_DNA"/>
</dbReference>
<proteinExistence type="predicted"/>
<dbReference type="PANTHER" id="PTHR30250">
    <property type="entry name" value="PST FAMILY PREDICTED COLANIC ACID TRANSPORTER"/>
    <property type="match status" value="1"/>
</dbReference>
<evidence type="ECO:0000313" key="8">
    <source>
        <dbReference type="Proteomes" id="UP001500067"/>
    </source>
</evidence>
<feature type="transmembrane region" description="Helical" evidence="6">
    <location>
        <begin position="338"/>
        <end position="358"/>
    </location>
</feature>
<feature type="transmembrane region" description="Helical" evidence="6">
    <location>
        <begin position="79"/>
        <end position="101"/>
    </location>
</feature>
<feature type="transmembrane region" description="Helical" evidence="6">
    <location>
        <begin position="12"/>
        <end position="34"/>
    </location>
</feature>
<dbReference type="InterPro" id="IPR050833">
    <property type="entry name" value="Poly_Biosynth_Transport"/>
</dbReference>
<evidence type="ECO:0000256" key="4">
    <source>
        <dbReference type="ARBA" id="ARBA00022989"/>
    </source>
</evidence>
<dbReference type="Proteomes" id="UP001500067">
    <property type="component" value="Unassembled WGS sequence"/>
</dbReference>
<keyword evidence="4 6" id="KW-1133">Transmembrane helix</keyword>
<feature type="transmembrane region" description="Helical" evidence="6">
    <location>
        <begin position="309"/>
        <end position="332"/>
    </location>
</feature>
<protein>
    <recommendedName>
        <fullName evidence="9">Polysaccharide biosynthesis protein C-terminal domain-containing protein</fullName>
    </recommendedName>
</protein>
<evidence type="ECO:0000256" key="6">
    <source>
        <dbReference type="SAM" id="Phobius"/>
    </source>
</evidence>
<gene>
    <name evidence="7" type="ORF">GCM10023093_13330</name>
</gene>
<comment type="caution">
    <text evidence="7">The sequence shown here is derived from an EMBL/GenBank/DDBJ whole genome shotgun (WGS) entry which is preliminary data.</text>
</comment>
<evidence type="ECO:0000256" key="5">
    <source>
        <dbReference type="ARBA" id="ARBA00023136"/>
    </source>
</evidence>
<feature type="transmembrane region" description="Helical" evidence="6">
    <location>
        <begin position="396"/>
        <end position="418"/>
    </location>
</feature>
<evidence type="ECO:0000256" key="3">
    <source>
        <dbReference type="ARBA" id="ARBA00022692"/>
    </source>
</evidence>
<evidence type="ECO:0000256" key="1">
    <source>
        <dbReference type="ARBA" id="ARBA00004651"/>
    </source>
</evidence>
<comment type="subcellular location">
    <subcellularLocation>
        <location evidence="1">Cell membrane</location>
        <topology evidence="1">Multi-pass membrane protein</topology>
    </subcellularLocation>
</comment>
<sequence length="503" mass="56382">MGIVFRQSAKNILVTGMGAILGAVITWVSTKYIAKREYGFMGNFTNYAVTLSQILLVGLNSTLSVYVHRFAENGRKKRALLTFTFAIPVAILCLVTVAYYMLRPWILGHFQPADQPLMNGYFEWLPFYTLLFIYMVLLEQYLASQLKVAVAAFMREVAYRVGFMVVLLLFATGYIGFDTLIKGSILLYAMPIVVMVWLSARTKDFGLSLGRTDLSNAEYREMIHFTWYHFLLASSVLLVNYMDVMLLPFYDHGGFASAAVYRNALVLISFLQIPSKALIPASYTVLAKAFTENDLPKAADLFRRSSNNILIATVGMGLLLCCNLGNVLQIFPAGYADLAPVFLILALGNLVNIATGMNDQVLSITNYYKFNFYLSLVLVVVLFVLIRVLVPQYSVFGAAWATAITMISFNTVKCLFIWKKLGMQPFSRNTLLVLVAAAPALVAGYFLPHFFSTVRHIYINAFADACLRSAVIGIVYFIMLLWLRPSADLTEYLAAIKKNKRLF</sequence>
<feature type="transmembrane region" description="Helical" evidence="6">
    <location>
        <begin position="430"/>
        <end position="451"/>
    </location>
</feature>
<keyword evidence="3 6" id="KW-0812">Transmembrane</keyword>
<evidence type="ECO:0000256" key="2">
    <source>
        <dbReference type="ARBA" id="ARBA00022475"/>
    </source>
</evidence>
<accession>A0ABP8NDT5</accession>
<keyword evidence="2" id="KW-1003">Cell membrane</keyword>
<feature type="transmembrane region" description="Helical" evidence="6">
    <location>
        <begin position="370"/>
        <end position="390"/>
    </location>
</feature>
<evidence type="ECO:0000313" key="7">
    <source>
        <dbReference type="EMBL" id="GAA4463933.1"/>
    </source>
</evidence>
<feature type="transmembrane region" description="Helical" evidence="6">
    <location>
        <begin position="221"/>
        <end position="242"/>
    </location>
</feature>
<keyword evidence="8" id="KW-1185">Reference proteome</keyword>
<feature type="transmembrane region" description="Helical" evidence="6">
    <location>
        <begin position="157"/>
        <end position="177"/>
    </location>
</feature>
<keyword evidence="5 6" id="KW-0472">Membrane</keyword>
<organism evidence="7 8">
    <name type="scientific">Nemorincola caseinilytica</name>
    <dbReference type="NCBI Taxonomy" id="2054315"/>
    <lineage>
        <taxon>Bacteria</taxon>
        <taxon>Pseudomonadati</taxon>
        <taxon>Bacteroidota</taxon>
        <taxon>Chitinophagia</taxon>
        <taxon>Chitinophagales</taxon>
        <taxon>Chitinophagaceae</taxon>
        <taxon>Nemorincola</taxon>
    </lineage>
</organism>
<name>A0ABP8NDT5_9BACT</name>
<feature type="transmembrane region" description="Helical" evidence="6">
    <location>
        <begin position="457"/>
        <end position="483"/>
    </location>
</feature>
<dbReference type="PANTHER" id="PTHR30250:SF11">
    <property type="entry name" value="O-ANTIGEN TRANSPORTER-RELATED"/>
    <property type="match status" value="1"/>
</dbReference>